<accession>A0ABW1K9A9</accession>
<dbReference type="Proteomes" id="UP001596203">
    <property type="component" value="Unassembled WGS sequence"/>
</dbReference>
<evidence type="ECO:0000313" key="2">
    <source>
        <dbReference type="EMBL" id="MFC6017857.1"/>
    </source>
</evidence>
<sequence length="85" mass="9484">MSYPGRPHHHPDQQPGWAWWPTLELPIAAPLWLDSPTAPPVGPGLHRNSRWRGHRRPDIMEIDAVGRAGRLTPAQAHRARGGGPR</sequence>
<keyword evidence="3" id="KW-1185">Reference proteome</keyword>
<evidence type="ECO:0000256" key="1">
    <source>
        <dbReference type="SAM" id="MobiDB-lite"/>
    </source>
</evidence>
<dbReference type="EMBL" id="JBHSPR010000010">
    <property type="protein sequence ID" value="MFC6017857.1"/>
    <property type="molecule type" value="Genomic_DNA"/>
</dbReference>
<evidence type="ECO:0000313" key="3">
    <source>
        <dbReference type="Proteomes" id="UP001596203"/>
    </source>
</evidence>
<comment type="caution">
    <text evidence="2">The sequence shown here is derived from an EMBL/GenBank/DDBJ whole genome shotgun (WGS) entry which is preliminary data.</text>
</comment>
<gene>
    <name evidence="2" type="ORF">ACFP2T_16780</name>
</gene>
<reference evidence="3" key="1">
    <citation type="journal article" date="2019" name="Int. J. Syst. Evol. Microbiol.">
        <title>The Global Catalogue of Microorganisms (GCM) 10K type strain sequencing project: providing services to taxonomists for standard genome sequencing and annotation.</title>
        <authorList>
            <consortium name="The Broad Institute Genomics Platform"/>
            <consortium name="The Broad Institute Genome Sequencing Center for Infectious Disease"/>
            <person name="Wu L."/>
            <person name="Ma J."/>
        </authorList>
    </citation>
    <scope>NUCLEOTIDE SEQUENCE [LARGE SCALE GENOMIC DNA]</scope>
    <source>
        <strain evidence="3">ZS-35-S2</strain>
    </source>
</reference>
<name>A0ABW1K9A9_9ACTN</name>
<proteinExistence type="predicted"/>
<protein>
    <submittedName>
        <fullName evidence="2">Uncharacterized protein</fullName>
    </submittedName>
</protein>
<feature type="region of interest" description="Disordered" evidence="1">
    <location>
        <begin position="63"/>
        <end position="85"/>
    </location>
</feature>
<dbReference type="RefSeq" id="WP_377422450.1">
    <property type="nucleotide sequence ID" value="NZ_JBHSPR010000010.1"/>
</dbReference>
<organism evidence="2 3">
    <name type="scientific">Plantactinospora solaniradicis</name>
    <dbReference type="NCBI Taxonomy" id="1723736"/>
    <lineage>
        <taxon>Bacteria</taxon>
        <taxon>Bacillati</taxon>
        <taxon>Actinomycetota</taxon>
        <taxon>Actinomycetes</taxon>
        <taxon>Micromonosporales</taxon>
        <taxon>Micromonosporaceae</taxon>
        <taxon>Plantactinospora</taxon>
    </lineage>
</organism>